<proteinExistence type="predicted"/>
<evidence type="ECO:0000313" key="2">
    <source>
        <dbReference type="EMBL" id="GHI28248.1"/>
    </source>
</evidence>
<dbReference type="Pfam" id="PF13424">
    <property type="entry name" value="TPR_12"/>
    <property type="match status" value="1"/>
</dbReference>
<dbReference type="SUPFAM" id="SSF47413">
    <property type="entry name" value="lambda repressor-like DNA-binding domains"/>
    <property type="match status" value="1"/>
</dbReference>
<evidence type="ECO:0000313" key="3">
    <source>
        <dbReference type="Proteomes" id="UP001052739"/>
    </source>
</evidence>
<keyword evidence="3" id="KW-1185">Reference proteome</keyword>
<comment type="caution">
    <text evidence="2">The sequence shown here is derived from an EMBL/GenBank/DDBJ whole genome shotgun (WGS) entry which is preliminary data.</text>
</comment>
<gene>
    <name evidence="2" type="ORF">Shyd_96190</name>
</gene>
<name>A0ABQ3PTA9_9ACTN</name>
<dbReference type="InterPro" id="IPR010982">
    <property type="entry name" value="Lambda_DNA-bd_dom_sf"/>
</dbReference>
<dbReference type="InterPro" id="IPR027417">
    <property type="entry name" value="P-loop_NTPase"/>
</dbReference>
<dbReference type="InterPro" id="IPR003593">
    <property type="entry name" value="AAA+_ATPase"/>
</dbReference>
<evidence type="ECO:0000259" key="1">
    <source>
        <dbReference type="PROSITE" id="PS50943"/>
    </source>
</evidence>
<dbReference type="SUPFAM" id="SSF52540">
    <property type="entry name" value="P-loop containing nucleoside triphosphate hydrolases"/>
    <property type="match status" value="1"/>
</dbReference>
<dbReference type="InterPro" id="IPR011990">
    <property type="entry name" value="TPR-like_helical_dom_sf"/>
</dbReference>
<dbReference type="SMART" id="SM00028">
    <property type="entry name" value="TPR"/>
    <property type="match status" value="3"/>
</dbReference>
<dbReference type="Pfam" id="PF00931">
    <property type="entry name" value="NB-ARC"/>
    <property type="match status" value="1"/>
</dbReference>
<dbReference type="SUPFAM" id="SSF48452">
    <property type="entry name" value="TPR-like"/>
    <property type="match status" value="1"/>
</dbReference>
<dbReference type="InterPro" id="IPR001387">
    <property type="entry name" value="Cro/C1-type_HTH"/>
</dbReference>
<dbReference type="InterPro" id="IPR002182">
    <property type="entry name" value="NB-ARC"/>
</dbReference>
<dbReference type="Gene3D" id="3.40.50.300">
    <property type="entry name" value="P-loop containing nucleotide triphosphate hydrolases"/>
    <property type="match status" value="1"/>
</dbReference>
<dbReference type="Gene3D" id="1.25.40.10">
    <property type="entry name" value="Tetratricopeptide repeat domain"/>
    <property type="match status" value="2"/>
</dbReference>
<dbReference type="CDD" id="cd00093">
    <property type="entry name" value="HTH_XRE"/>
    <property type="match status" value="1"/>
</dbReference>
<dbReference type="Pfam" id="PF13560">
    <property type="entry name" value="HTH_31"/>
    <property type="match status" value="1"/>
</dbReference>
<sequence length="812" mass="87875">MVHGKQSFGAVLRGLRQRGRLTMEELAEASGVSVRAIGDMERGRSLVPQRRTVVALAEGLGLADDEREALLTTARAARPARTGAVAGTAVPPRSVGDFTGRGPELALLRSAAERAPAGRAASVWVVSGPPGCGKTTLALKAAADLAEGFPDGCFVVDLHGVDGPVDTGEALLKLLKALGVPDRRLAKEDHQGRAGLLRALLGERRCLVVLDNARDEAQVRALLPAGGRSLVLVTSRRPLTGLEDVDRLTLSEMAQEEAVDLLRRILGEERADAEAAAVARVAELCGRLPLALRVAGNWLTVRSGWTVDHLARRLADEERRLGALAAGDVCVEAAFELSYRQLTAQAARMLRLLSLVPGPDMTAAHGAALTATDVFEAEDVMEELTEAGLLRATFTGRYQLHDLLRLFARARLAREGGPGEREAADGRLRAWLLETAVVAGRWYKPEYGAPPSSWRGLVPLESAEEARAWLQDEAPSWLPALRAAAAGGEHTRVTETVHAMDWFCDLWVHWGHWVEVFGLAAESAAALDDPYMRAFHLNCLSWALCVCEQRHREAVARADEGLEHARRAQDVHQEASALILAAGAYWELGDARMVAERALAALDLSEEAAHYGVWPQAARLYGTSLRMLGRADEALTQYQRVVAFLDAPDSPVTGHVADIFRTHTTQGLGHVYADLGRWREAVDQFREARLRSRRIGIVHREAETLRHLGEALIALGETEEARSCLRQLLALGDGADDRDLKAARKLLDTLAERAAPTAEGSAPVPVQGDVHGVERLDEGGAGGVRVAERVEHHEVVDRPVVAHGHHRYAGRA</sequence>
<dbReference type="SMART" id="SM00530">
    <property type="entry name" value="HTH_XRE"/>
    <property type="match status" value="1"/>
</dbReference>
<dbReference type="SMART" id="SM00382">
    <property type="entry name" value="AAA"/>
    <property type="match status" value="1"/>
</dbReference>
<feature type="domain" description="HTH cro/C1-type" evidence="1">
    <location>
        <begin position="12"/>
        <end position="67"/>
    </location>
</feature>
<organism evidence="2 3">
    <name type="scientific">Streptomyces hydrogenans</name>
    <dbReference type="NCBI Taxonomy" id="1873719"/>
    <lineage>
        <taxon>Bacteria</taxon>
        <taxon>Bacillati</taxon>
        <taxon>Actinomycetota</taxon>
        <taxon>Actinomycetes</taxon>
        <taxon>Kitasatosporales</taxon>
        <taxon>Streptomycetaceae</taxon>
        <taxon>Streptomyces</taxon>
    </lineage>
</organism>
<dbReference type="PANTHER" id="PTHR47691">
    <property type="entry name" value="REGULATOR-RELATED"/>
    <property type="match status" value="1"/>
</dbReference>
<dbReference type="PANTHER" id="PTHR47691:SF3">
    <property type="entry name" value="HTH-TYPE TRANSCRIPTIONAL REGULATOR RV0890C-RELATED"/>
    <property type="match status" value="1"/>
</dbReference>
<dbReference type="PROSITE" id="PS50943">
    <property type="entry name" value="HTH_CROC1"/>
    <property type="match status" value="1"/>
</dbReference>
<reference evidence="2" key="1">
    <citation type="submission" date="2024-05" db="EMBL/GenBank/DDBJ databases">
        <title>Whole genome shotgun sequence of Streptomyces hydrogenans NBRC 13475.</title>
        <authorList>
            <person name="Komaki H."/>
            <person name="Tamura T."/>
        </authorList>
    </citation>
    <scope>NUCLEOTIDE SEQUENCE</scope>
    <source>
        <strain evidence="2">NBRC 13475</strain>
    </source>
</reference>
<dbReference type="EMBL" id="BNDW01000120">
    <property type="protein sequence ID" value="GHI28248.1"/>
    <property type="molecule type" value="Genomic_DNA"/>
</dbReference>
<protein>
    <recommendedName>
        <fullName evidence="1">HTH cro/C1-type domain-containing protein</fullName>
    </recommendedName>
</protein>
<dbReference type="InterPro" id="IPR019734">
    <property type="entry name" value="TPR_rpt"/>
</dbReference>
<dbReference type="PRINTS" id="PR00364">
    <property type="entry name" value="DISEASERSIST"/>
</dbReference>
<dbReference type="Proteomes" id="UP001052739">
    <property type="component" value="Unassembled WGS sequence"/>
</dbReference>
<dbReference type="Gene3D" id="1.10.260.40">
    <property type="entry name" value="lambda repressor-like DNA-binding domains"/>
    <property type="match status" value="1"/>
</dbReference>
<accession>A0ABQ3PTA9</accession>